<protein>
    <submittedName>
        <fullName evidence="1">Uncharacterized protein</fullName>
    </submittedName>
</protein>
<keyword evidence="2" id="KW-1185">Reference proteome</keyword>
<feature type="non-terminal residue" evidence="1">
    <location>
        <position position="1"/>
    </location>
</feature>
<proteinExistence type="predicted"/>
<dbReference type="Proteomes" id="UP000257109">
    <property type="component" value="Unassembled WGS sequence"/>
</dbReference>
<reference evidence="1" key="1">
    <citation type="submission" date="2018-05" db="EMBL/GenBank/DDBJ databases">
        <title>Draft genome of Mucuna pruriens seed.</title>
        <authorList>
            <person name="Nnadi N.E."/>
            <person name="Vos R."/>
            <person name="Hasami M.H."/>
            <person name="Devisetty U.K."/>
            <person name="Aguiy J.C."/>
        </authorList>
    </citation>
    <scope>NUCLEOTIDE SEQUENCE [LARGE SCALE GENOMIC DNA]</scope>
    <source>
        <strain evidence="1">JCA_2017</strain>
    </source>
</reference>
<gene>
    <name evidence="1" type="ORF">CR513_56289</name>
</gene>
<dbReference type="OrthoDB" id="1433117at2759"/>
<accession>A0A371EGH9</accession>
<dbReference type="AlphaFoldDB" id="A0A371EGH9"/>
<evidence type="ECO:0000313" key="2">
    <source>
        <dbReference type="Proteomes" id="UP000257109"/>
    </source>
</evidence>
<dbReference type="EMBL" id="QJKJ01014073">
    <property type="protein sequence ID" value="RDX65084.1"/>
    <property type="molecule type" value="Genomic_DNA"/>
</dbReference>
<sequence>MSFQSPIHYSFRQRHLVCSLVNGRVLLLTRNKVVFYFSQAPIDTQASRISQQSGTQRLKEVIRRSKRMIGIRTSTNTLVVPHHATLNHSRTLIHINIRHRHYNSTVFFQPTQNKEEMRANLDLLQEKLKKGDLFLKRTLKDGATNKLTPNWEGPYRITKELGKGAFRLEHLDG</sequence>
<organism evidence="1 2">
    <name type="scientific">Mucuna pruriens</name>
    <name type="common">Velvet bean</name>
    <name type="synonym">Dolichos pruriens</name>
    <dbReference type="NCBI Taxonomy" id="157652"/>
    <lineage>
        <taxon>Eukaryota</taxon>
        <taxon>Viridiplantae</taxon>
        <taxon>Streptophyta</taxon>
        <taxon>Embryophyta</taxon>
        <taxon>Tracheophyta</taxon>
        <taxon>Spermatophyta</taxon>
        <taxon>Magnoliopsida</taxon>
        <taxon>eudicotyledons</taxon>
        <taxon>Gunneridae</taxon>
        <taxon>Pentapetalae</taxon>
        <taxon>rosids</taxon>
        <taxon>fabids</taxon>
        <taxon>Fabales</taxon>
        <taxon>Fabaceae</taxon>
        <taxon>Papilionoideae</taxon>
        <taxon>50 kb inversion clade</taxon>
        <taxon>NPAAA clade</taxon>
        <taxon>indigoferoid/millettioid clade</taxon>
        <taxon>Phaseoleae</taxon>
        <taxon>Mucuna</taxon>
    </lineage>
</organism>
<name>A0A371EGH9_MUCPR</name>
<evidence type="ECO:0000313" key="1">
    <source>
        <dbReference type="EMBL" id="RDX65084.1"/>
    </source>
</evidence>
<comment type="caution">
    <text evidence="1">The sequence shown here is derived from an EMBL/GenBank/DDBJ whole genome shotgun (WGS) entry which is preliminary data.</text>
</comment>